<evidence type="ECO:0000313" key="3">
    <source>
        <dbReference type="Proteomes" id="UP001596472"/>
    </source>
</evidence>
<dbReference type="Proteomes" id="UP001596472">
    <property type="component" value="Unassembled WGS sequence"/>
</dbReference>
<dbReference type="Gene3D" id="3.40.5.90">
    <property type="entry name" value="CDGSH iron-sulfur domain, mitoNEET-type"/>
    <property type="match status" value="1"/>
</dbReference>
<dbReference type="Pfam" id="PF13376">
    <property type="entry name" value="OmdA"/>
    <property type="match status" value="1"/>
</dbReference>
<dbReference type="Pfam" id="PF08818">
    <property type="entry name" value="DUF1801"/>
    <property type="match status" value="1"/>
</dbReference>
<dbReference type="Gene3D" id="3.90.1150.200">
    <property type="match status" value="1"/>
</dbReference>
<gene>
    <name evidence="2" type="ORF">ACFQY0_10565</name>
</gene>
<name>A0ABW2L8V5_9BACT</name>
<evidence type="ECO:0000313" key="2">
    <source>
        <dbReference type="EMBL" id="MFC7337620.1"/>
    </source>
</evidence>
<dbReference type="SUPFAM" id="SSF159888">
    <property type="entry name" value="YdhG-like"/>
    <property type="match status" value="1"/>
</dbReference>
<comment type="caution">
    <text evidence="2">The sequence shown here is derived from an EMBL/GenBank/DDBJ whole genome shotgun (WGS) entry which is preliminary data.</text>
</comment>
<sequence>MNPEVDPYFKAAGRWRAELVRLREIVLACKLSEELKWGSPCYVFEKSNVLIMGELKESCTLSFFKGALLKDPEGILDKPGENTRAARVLRFTSVGEIDELESILKAYIREAIELEKAGAKVDFKEAAELPVPDELQMQFDEDPDFKKAFEALTPGRQRAYLLHFGAAKQAKTRASRVAASKRRIFAGKGMNDCICGMSKRMPGCDGSHKDLKNFKMW</sequence>
<dbReference type="PIRSF" id="PIRSF021308">
    <property type="entry name" value="UCP021308"/>
    <property type="match status" value="1"/>
</dbReference>
<dbReference type="InterPro" id="IPR016786">
    <property type="entry name" value="YdeI_bac"/>
</dbReference>
<reference evidence="3" key="1">
    <citation type="journal article" date="2019" name="Int. J. Syst. Evol. Microbiol.">
        <title>The Global Catalogue of Microorganisms (GCM) 10K type strain sequencing project: providing services to taxonomists for standard genome sequencing and annotation.</title>
        <authorList>
            <consortium name="The Broad Institute Genomics Platform"/>
            <consortium name="The Broad Institute Genome Sequencing Center for Infectious Disease"/>
            <person name="Wu L."/>
            <person name="Ma J."/>
        </authorList>
    </citation>
    <scope>NUCLEOTIDE SEQUENCE [LARGE SCALE GENOMIC DNA]</scope>
    <source>
        <strain evidence="3">CGMCC 4.1467</strain>
    </source>
</reference>
<evidence type="ECO:0000259" key="1">
    <source>
        <dbReference type="Pfam" id="PF08818"/>
    </source>
</evidence>
<protein>
    <submittedName>
        <fullName evidence="2">DUF1801 domain-containing protein</fullName>
    </submittedName>
</protein>
<accession>A0ABW2L8V5</accession>
<dbReference type="EMBL" id="JBHTBS010000004">
    <property type="protein sequence ID" value="MFC7337620.1"/>
    <property type="molecule type" value="Genomic_DNA"/>
</dbReference>
<feature type="domain" description="YdhG-like" evidence="1">
    <location>
        <begin position="15"/>
        <end position="112"/>
    </location>
</feature>
<keyword evidence="3" id="KW-1185">Reference proteome</keyword>
<dbReference type="InterPro" id="IPR014922">
    <property type="entry name" value="YdhG-like"/>
</dbReference>
<organism evidence="2 3">
    <name type="scientific">Haloferula chungangensis</name>
    <dbReference type="NCBI Taxonomy" id="1048331"/>
    <lineage>
        <taxon>Bacteria</taxon>
        <taxon>Pseudomonadati</taxon>
        <taxon>Verrucomicrobiota</taxon>
        <taxon>Verrucomicrobiia</taxon>
        <taxon>Verrucomicrobiales</taxon>
        <taxon>Verrucomicrobiaceae</taxon>
        <taxon>Haloferula</taxon>
    </lineage>
</organism>
<dbReference type="InterPro" id="IPR042216">
    <property type="entry name" value="MitoNEET_CISD"/>
</dbReference>
<proteinExistence type="predicted"/>
<dbReference type="RefSeq" id="WP_379712074.1">
    <property type="nucleotide sequence ID" value="NZ_JBHTBS010000004.1"/>
</dbReference>